<dbReference type="VEuPathDB" id="FungiDB:MAPG_05486"/>
<keyword evidence="5" id="KW-1185">Reference proteome</keyword>
<feature type="region of interest" description="Disordered" evidence="1">
    <location>
        <begin position="815"/>
        <end position="834"/>
    </location>
</feature>
<accession>A0A0C4DZI4</accession>
<evidence type="ECO:0000313" key="4">
    <source>
        <dbReference type="EnsemblFungi" id="MAPG_05486T0"/>
    </source>
</evidence>
<dbReference type="InterPro" id="IPR010730">
    <property type="entry name" value="HET"/>
</dbReference>
<feature type="region of interest" description="Disordered" evidence="1">
    <location>
        <begin position="778"/>
        <end position="805"/>
    </location>
</feature>
<reference evidence="4" key="5">
    <citation type="submission" date="2015-06" db="UniProtKB">
        <authorList>
            <consortium name="EnsemblFungi"/>
        </authorList>
    </citation>
    <scope>IDENTIFICATION</scope>
    <source>
        <strain evidence="4">ATCC 64411</strain>
    </source>
</reference>
<dbReference type="eggNOG" id="ENOG502SICY">
    <property type="taxonomic scope" value="Eukaryota"/>
</dbReference>
<dbReference type="OrthoDB" id="5362512at2759"/>
<dbReference type="PANTHER" id="PTHR33112:SF16">
    <property type="entry name" value="HETEROKARYON INCOMPATIBILITY DOMAIN-CONTAINING PROTEIN"/>
    <property type="match status" value="1"/>
</dbReference>
<name>A0A0C4DZI4_MAGP6</name>
<evidence type="ECO:0000256" key="1">
    <source>
        <dbReference type="SAM" id="MobiDB-lite"/>
    </source>
</evidence>
<evidence type="ECO:0000313" key="5">
    <source>
        <dbReference type="Proteomes" id="UP000011715"/>
    </source>
</evidence>
<feature type="compositionally biased region" description="Polar residues" evidence="1">
    <location>
        <begin position="704"/>
        <end position="721"/>
    </location>
</feature>
<dbReference type="AlphaFoldDB" id="A0A0C4DZI4"/>
<dbReference type="PANTHER" id="PTHR33112">
    <property type="entry name" value="DOMAIN PROTEIN, PUTATIVE-RELATED"/>
    <property type="match status" value="1"/>
</dbReference>
<dbReference type="EMBL" id="ADBL01001306">
    <property type="status" value="NOT_ANNOTATED_CDS"/>
    <property type="molecule type" value="Genomic_DNA"/>
</dbReference>
<feature type="compositionally biased region" description="Polar residues" evidence="1">
    <location>
        <begin position="729"/>
        <end position="740"/>
    </location>
</feature>
<protein>
    <recommendedName>
        <fullName evidence="2">Heterokaryon incompatibility domain-containing protein</fullName>
    </recommendedName>
</protein>
<feature type="compositionally biased region" description="Basic and acidic residues" evidence="1">
    <location>
        <begin position="741"/>
        <end position="750"/>
    </location>
</feature>
<proteinExistence type="predicted"/>
<sequence length="927" mass="104018">MLCALCDGLSLSLLADLMKKEPVGQLSFPQEAFYQHHASIDDLLQSADSGCEICQTIVACTELQPESFQSGSHLAWVEASHKSGKSTDVKICLSSSDRSDDRPKSCYDLLSVQFGRQQGPDYSHDVVADSPSGYRTYPVPLDIIVPMECEDPPYLGSSEQRIGRFELDYDLASEHNFRIARSWIKDCIDNHECCPGSRTYDVPTRLVCVGTEEDWSDVCLVELPKGVKAQYGALSHCWGGQISKVLLKNNHQDFLKHISFSDLPRNFQDALVIAKKVGFLYLWIDSLCIIQDSDEDWATESGKMTDIYAHATLTISASVSPGGAAGIFSKYSSTPHTKGDGRNPSAAHREHTAKIRVFPKSSPDDTVLQIGPHVDPNGSTVRYTYMDRDVNEMLGENLQDVESRGALSRRAWTLQEKVLSARRLIYGKKQIYWQCPTGWASADGLPGGLGWTSTDHENLLILLHDPTLDLESTMTDELRHVLRQDYWGLVWGFSGRHLTFGKDKLPSFSGIARAYQQFFGGVYLAGLWSTDIHTGLMWDGESSDGPWKEGYRAPSWSWASQVGHVDFRTAGERDRIYRKKCLCPESPDLELLSHDVCLRDPSNPYGEITAASIVVRCHTKRLLRSRKHIWTRTEEKTLVGTHFDVCWDEFSGLRDEEIYRTTLDGEDMMLVLGIEENFADLTPIPEMEFLVIFLASTTNHACNTAPSAGHASPQSGPSTMASDEEITESLKQNMEVCSQKNSDEERPPEPREDEAEACPVRLLETAMNDISWMWTDGSEQQDTETDGSVSETEFSDEGWDPVTADIPWMWAGGSEQDAETDEGEGEAGFSDEGWDPLMTGDVMWMWAEGMEKQDPETNQPEGEAEWSHEDWDPETGDWKYFSLQFLVLGLGNSGGDPCTYRREGIMELKKVDWEYVQTWKVQEITIV</sequence>
<reference evidence="4" key="4">
    <citation type="journal article" date="2015" name="G3 (Bethesda)">
        <title>Genome sequences of three phytopathogenic species of the Magnaporthaceae family of fungi.</title>
        <authorList>
            <person name="Okagaki L.H."/>
            <person name="Nunes C.C."/>
            <person name="Sailsbery J."/>
            <person name="Clay B."/>
            <person name="Brown D."/>
            <person name="John T."/>
            <person name="Oh Y."/>
            <person name="Young N."/>
            <person name="Fitzgerald M."/>
            <person name="Haas B.J."/>
            <person name="Zeng Q."/>
            <person name="Young S."/>
            <person name="Adiconis X."/>
            <person name="Fan L."/>
            <person name="Levin J.Z."/>
            <person name="Mitchell T.K."/>
            <person name="Okubara P.A."/>
            <person name="Farman M.L."/>
            <person name="Kohn L.M."/>
            <person name="Birren B."/>
            <person name="Ma L.-J."/>
            <person name="Dean R.A."/>
        </authorList>
    </citation>
    <scope>NUCLEOTIDE SEQUENCE</scope>
    <source>
        <strain evidence="4">ATCC 64411 / 73-15</strain>
    </source>
</reference>
<organism evidence="4 5">
    <name type="scientific">Magnaporthiopsis poae (strain ATCC 64411 / 73-15)</name>
    <name type="common">Kentucky bluegrass fungus</name>
    <name type="synonym">Magnaporthe poae</name>
    <dbReference type="NCBI Taxonomy" id="644358"/>
    <lineage>
        <taxon>Eukaryota</taxon>
        <taxon>Fungi</taxon>
        <taxon>Dikarya</taxon>
        <taxon>Ascomycota</taxon>
        <taxon>Pezizomycotina</taxon>
        <taxon>Sordariomycetes</taxon>
        <taxon>Sordariomycetidae</taxon>
        <taxon>Magnaporthales</taxon>
        <taxon>Magnaporthaceae</taxon>
        <taxon>Magnaporthiopsis</taxon>
    </lineage>
</organism>
<evidence type="ECO:0000259" key="2">
    <source>
        <dbReference type="Pfam" id="PF06985"/>
    </source>
</evidence>
<evidence type="ECO:0000313" key="3">
    <source>
        <dbReference type="EMBL" id="KLU86474.1"/>
    </source>
</evidence>
<gene>
    <name evidence="3" type="ORF">MAPG_05486</name>
</gene>
<reference evidence="3" key="3">
    <citation type="submission" date="2011-03" db="EMBL/GenBank/DDBJ databases">
        <title>Annotation of Magnaporthe poae ATCC 64411.</title>
        <authorList>
            <person name="Ma L.-J."/>
            <person name="Dead R."/>
            <person name="Young S.K."/>
            <person name="Zeng Q."/>
            <person name="Gargeya S."/>
            <person name="Fitzgerald M."/>
            <person name="Haas B."/>
            <person name="Abouelleil A."/>
            <person name="Alvarado L."/>
            <person name="Arachchi H.M."/>
            <person name="Berlin A."/>
            <person name="Brown A."/>
            <person name="Chapman S.B."/>
            <person name="Chen Z."/>
            <person name="Dunbar C."/>
            <person name="Freedman E."/>
            <person name="Gearin G."/>
            <person name="Gellesch M."/>
            <person name="Goldberg J."/>
            <person name="Griggs A."/>
            <person name="Gujja S."/>
            <person name="Heiman D."/>
            <person name="Howarth C."/>
            <person name="Larson L."/>
            <person name="Lui A."/>
            <person name="MacDonald P.J.P."/>
            <person name="Mehta T."/>
            <person name="Montmayeur A."/>
            <person name="Murphy C."/>
            <person name="Neiman D."/>
            <person name="Pearson M."/>
            <person name="Priest M."/>
            <person name="Roberts A."/>
            <person name="Saif S."/>
            <person name="Shea T."/>
            <person name="Shenoy N."/>
            <person name="Sisk P."/>
            <person name="Stolte C."/>
            <person name="Sykes S."/>
            <person name="Yandava C."/>
            <person name="Wortman J."/>
            <person name="Nusbaum C."/>
            <person name="Birren B."/>
        </authorList>
    </citation>
    <scope>NUCLEOTIDE SEQUENCE</scope>
    <source>
        <strain evidence="3">ATCC 64411</strain>
    </source>
</reference>
<feature type="compositionally biased region" description="Acidic residues" evidence="1">
    <location>
        <begin position="816"/>
        <end position="825"/>
    </location>
</feature>
<dbReference type="EnsemblFungi" id="MAPG_05486T0">
    <property type="protein sequence ID" value="MAPG_05486T0"/>
    <property type="gene ID" value="MAPG_05486"/>
</dbReference>
<dbReference type="Proteomes" id="UP000011715">
    <property type="component" value="Unassembled WGS sequence"/>
</dbReference>
<feature type="region of interest" description="Disordered" evidence="1">
    <location>
        <begin position="704"/>
        <end position="755"/>
    </location>
</feature>
<feature type="domain" description="Heterokaryon incompatibility" evidence="2">
    <location>
        <begin position="231"/>
        <end position="416"/>
    </location>
</feature>
<reference evidence="5" key="2">
    <citation type="submission" date="2010-05" db="EMBL/GenBank/DDBJ databases">
        <title>The genome sequence of Magnaporthe poae strain ATCC 64411.</title>
        <authorList>
            <person name="Ma L.-J."/>
            <person name="Dead R."/>
            <person name="Young S."/>
            <person name="Zeng Q."/>
            <person name="Koehrsen M."/>
            <person name="Alvarado L."/>
            <person name="Berlin A."/>
            <person name="Chapman S.B."/>
            <person name="Chen Z."/>
            <person name="Freedman E."/>
            <person name="Gellesch M."/>
            <person name="Goldberg J."/>
            <person name="Griggs A."/>
            <person name="Gujja S."/>
            <person name="Heilman E.R."/>
            <person name="Heiman D."/>
            <person name="Hepburn T."/>
            <person name="Howarth C."/>
            <person name="Jen D."/>
            <person name="Larson L."/>
            <person name="Mehta T."/>
            <person name="Neiman D."/>
            <person name="Pearson M."/>
            <person name="Roberts A."/>
            <person name="Saif S."/>
            <person name="Shea T."/>
            <person name="Shenoy N."/>
            <person name="Sisk P."/>
            <person name="Stolte C."/>
            <person name="Sykes S."/>
            <person name="Walk T."/>
            <person name="White J."/>
            <person name="Yandava C."/>
            <person name="Haas B."/>
            <person name="Nusbaum C."/>
            <person name="Birren B."/>
        </authorList>
    </citation>
    <scope>NUCLEOTIDE SEQUENCE [LARGE SCALE GENOMIC DNA]</scope>
    <source>
        <strain evidence="5">ATCC 64411 / 73-15</strain>
    </source>
</reference>
<reference evidence="3" key="1">
    <citation type="submission" date="2010-05" db="EMBL/GenBank/DDBJ databases">
        <title>The Genome Sequence of Magnaporthe poae strain ATCC 64411.</title>
        <authorList>
            <consortium name="The Broad Institute Genome Sequencing Platform"/>
            <consortium name="Broad Institute Genome Sequencing Center for Infectious Disease"/>
            <person name="Ma L.-J."/>
            <person name="Dead R."/>
            <person name="Young S."/>
            <person name="Zeng Q."/>
            <person name="Koehrsen M."/>
            <person name="Alvarado L."/>
            <person name="Berlin A."/>
            <person name="Chapman S.B."/>
            <person name="Chen Z."/>
            <person name="Freedman E."/>
            <person name="Gellesch M."/>
            <person name="Goldberg J."/>
            <person name="Griggs A."/>
            <person name="Gujja S."/>
            <person name="Heilman E.R."/>
            <person name="Heiman D."/>
            <person name="Hepburn T."/>
            <person name="Howarth C."/>
            <person name="Jen D."/>
            <person name="Larson L."/>
            <person name="Mehta T."/>
            <person name="Neiman D."/>
            <person name="Pearson M."/>
            <person name="Roberts A."/>
            <person name="Saif S."/>
            <person name="Shea T."/>
            <person name="Shenoy N."/>
            <person name="Sisk P."/>
            <person name="Stolte C."/>
            <person name="Sykes S."/>
            <person name="Walk T."/>
            <person name="White J."/>
            <person name="Yandava C."/>
            <person name="Haas B."/>
            <person name="Nusbaum C."/>
            <person name="Birren B."/>
        </authorList>
    </citation>
    <scope>NUCLEOTIDE SEQUENCE</scope>
    <source>
        <strain evidence="3">ATCC 64411</strain>
    </source>
</reference>
<dbReference type="EMBL" id="GL876969">
    <property type="protein sequence ID" value="KLU86474.1"/>
    <property type="molecule type" value="Genomic_DNA"/>
</dbReference>
<dbReference type="Pfam" id="PF06985">
    <property type="entry name" value="HET"/>
    <property type="match status" value="1"/>
</dbReference>